<evidence type="ECO:0000313" key="2">
    <source>
        <dbReference type="Proteomes" id="UP001497516"/>
    </source>
</evidence>
<reference evidence="1 2" key="1">
    <citation type="submission" date="2024-04" db="EMBL/GenBank/DDBJ databases">
        <authorList>
            <person name="Fracassetti M."/>
        </authorList>
    </citation>
    <scope>NUCLEOTIDE SEQUENCE [LARGE SCALE GENOMIC DNA]</scope>
</reference>
<accession>A0AAV2EY20</accession>
<dbReference type="SUPFAM" id="SSF58104">
    <property type="entry name" value="Methyl-accepting chemotaxis protein (MCP) signaling domain"/>
    <property type="match status" value="1"/>
</dbReference>
<organism evidence="1 2">
    <name type="scientific">Linum trigynum</name>
    <dbReference type="NCBI Taxonomy" id="586398"/>
    <lineage>
        <taxon>Eukaryota</taxon>
        <taxon>Viridiplantae</taxon>
        <taxon>Streptophyta</taxon>
        <taxon>Embryophyta</taxon>
        <taxon>Tracheophyta</taxon>
        <taxon>Spermatophyta</taxon>
        <taxon>Magnoliopsida</taxon>
        <taxon>eudicotyledons</taxon>
        <taxon>Gunneridae</taxon>
        <taxon>Pentapetalae</taxon>
        <taxon>rosids</taxon>
        <taxon>fabids</taxon>
        <taxon>Malpighiales</taxon>
        <taxon>Linaceae</taxon>
        <taxon>Linum</taxon>
    </lineage>
</organism>
<dbReference type="Gene3D" id="1.10.287.950">
    <property type="entry name" value="Methyl-accepting chemotaxis protein"/>
    <property type="match status" value="1"/>
</dbReference>
<keyword evidence="2" id="KW-1185">Reference proteome</keyword>
<dbReference type="PANTHER" id="PTHR33735">
    <property type="entry name" value="EXPRESSED PROTEIN"/>
    <property type="match status" value="1"/>
</dbReference>
<protein>
    <submittedName>
        <fullName evidence="1">Uncharacterized protein</fullName>
    </submittedName>
</protein>
<dbReference type="AlphaFoldDB" id="A0AAV2EY20"/>
<name>A0AAV2EY20_9ROSI</name>
<sequence length="244" mass="26527">MLARRAMGSLTALYGAVPCTIASVGRPTKIQFHLNAPCSNTKTMQNLKTSRRNMSVHCNNGGLPIPPLPGLPSNPGPGSWKLWLVGVAVALVVPFWRKQLWSNVKGYAERFDEIVNTVEKVADIVEDVAEQVEKVADGVGNNLPAGKLKDAFQLIEDFADQTEKSAELAGDVIDKVQELEEQLDAYIEATDDDDEHAKVAKELKRKINEEVKPRINDQLAAGGGNKAEDQVAVAAVVEETKSRS</sequence>
<proteinExistence type="predicted"/>
<dbReference type="PANTHER" id="PTHR33735:SF14">
    <property type="entry name" value="PHAGE CAPSID SCAFFOLDING PROTEIN (GPO) SERINE PEPTIDASE"/>
    <property type="match status" value="1"/>
</dbReference>
<dbReference type="EMBL" id="OZ034818">
    <property type="protein sequence ID" value="CAL1390275.1"/>
    <property type="molecule type" value="Genomic_DNA"/>
</dbReference>
<gene>
    <name evidence="1" type="ORF">LTRI10_LOCUS31072</name>
</gene>
<evidence type="ECO:0000313" key="1">
    <source>
        <dbReference type="EMBL" id="CAL1390275.1"/>
    </source>
</evidence>
<dbReference type="Proteomes" id="UP001497516">
    <property type="component" value="Chromosome 5"/>
</dbReference>